<dbReference type="EMBL" id="UOFE01000031">
    <property type="protein sequence ID" value="VAW53048.1"/>
    <property type="molecule type" value="Genomic_DNA"/>
</dbReference>
<feature type="domain" description="General secretion pathway GspH" evidence="9">
    <location>
        <begin position="43"/>
        <end position="179"/>
    </location>
</feature>
<dbReference type="SUPFAM" id="SSF54523">
    <property type="entry name" value="Pili subunits"/>
    <property type="match status" value="1"/>
</dbReference>
<organism evidence="10">
    <name type="scientific">hydrothermal vent metagenome</name>
    <dbReference type="NCBI Taxonomy" id="652676"/>
    <lineage>
        <taxon>unclassified sequences</taxon>
        <taxon>metagenomes</taxon>
        <taxon>ecological metagenomes</taxon>
    </lineage>
</organism>
<evidence type="ECO:0000256" key="4">
    <source>
        <dbReference type="ARBA" id="ARBA00022519"/>
    </source>
</evidence>
<evidence type="ECO:0000256" key="1">
    <source>
        <dbReference type="ARBA" id="ARBA00004377"/>
    </source>
</evidence>
<dbReference type="Gene3D" id="3.55.40.10">
    <property type="entry name" value="minor pseudopilin epsh domain"/>
    <property type="match status" value="1"/>
</dbReference>
<proteinExistence type="predicted"/>
<evidence type="ECO:0000256" key="5">
    <source>
        <dbReference type="ARBA" id="ARBA00022692"/>
    </source>
</evidence>
<evidence type="ECO:0000256" key="8">
    <source>
        <dbReference type="SAM" id="Phobius"/>
    </source>
</evidence>
<dbReference type="InterPro" id="IPR012902">
    <property type="entry name" value="N_methyl_site"/>
</dbReference>
<dbReference type="InterPro" id="IPR045584">
    <property type="entry name" value="Pilin-like"/>
</dbReference>
<reference evidence="10" key="1">
    <citation type="submission" date="2018-06" db="EMBL/GenBank/DDBJ databases">
        <authorList>
            <person name="Zhirakovskaya E."/>
        </authorList>
    </citation>
    <scope>NUCLEOTIDE SEQUENCE</scope>
</reference>
<dbReference type="GO" id="GO:0005886">
    <property type="term" value="C:plasma membrane"/>
    <property type="evidence" value="ECO:0007669"/>
    <property type="project" value="UniProtKB-SubCell"/>
</dbReference>
<evidence type="ECO:0000256" key="7">
    <source>
        <dbReference type="ARBA" id="ARBA00023136"/>
    </source>
</evidence>
<keyword evidence="6 8" id="KW-1133">Transmembrane helix</keyword>
<evidence type="ECO:0000313" key="10">
    <source>
        <dbReference type="EMBL" id="VAW53048.1"/>
    </source>
</evidence>
<gene>
    <name evidence="10" type="ORF">MNBD_GAMMA05-1952</name>
</gene>
<keyword evidence="3" id="KW-0488">Methylation</keyword>
<feature type="transmembrane region" description="Helical" evidence="8">
    <location>
        <begin position="7"/>
        <end position="26"/>
    </location>
</feature>
<keyword evidence="5 8" id="KW-0812">Transmembrane</keyword>
<keyword evidence="2" id="KW-1003">Cell membrane</keyword>
<accession>A0A3B0WAT5</accession>
<protein>
    <submittedName>
        <fullName evidence="10">Type IV fimbrial biogenesis protein FimT</fullName>
    </submittedName>
</protein>
<name>A0A3B0WAT5_9ZZZZ</name>
<evidence type="ECO:0000256" key="2">
    <source>
        <dbReference type="ARBA" id="ARBA00022475"/>
    </source>
</evidence>
<dbReference type="GO" id="GO:0015628">
    <property type="term" value="P:protein secretion by the type II secretion system"/>
    <property type="evidence" value="ECO:0007669"/>
    <property type="project" value="InterPro"/>
</dbReference>
<evidence type="ECO:0000259" key="9">
    <source>
        <dbReference type="Pfam" id="PF12019"/>
    </source>
</evidence>
<dbReference type="InterPro" id="IPR022346">
    <property type="entry name" value="T2SS_GspH"/>
</dbReference>
<keyword evidence="4" id="KW-0997">Cell inner membrane</keyword>
<keyword evidence="7 8" id="KW-0472">Membrane</keyword>
<sequence length="202" mass="21043">MKKQSGFTLIELMVTLVVAGILYSVAGSSLQNTVAEKQLVASANDLLSALHIARSEAIKLNRRVTICESSDGASCDTTGNWEDGWIVFVDGAGAASGATGVCTNATTDCLLRVHDAISSSGLTIRGLNQNTTTINSFTFTSRGLPKDINGNGQSGVFAVCVKDAGDNDFFRAVALSFSGRVRISDNTAVLSSNTNSNVIACP</sequence>
<dbReference type="AlphaFoldDB" id="A0A3B0WAT5"/>
<comment type="subcellular location">
    <subcellularLocation>
        <location evidence="1">Cell inner membrane</location>
        <topology evidence="1">Single-pass membrane protein</topology>
    </subcellularLocation>
</comment>
<dbReference type="Pfam" id="PF12019">
    <property type="entry name" value="GspH"/>
    <property type="match status" value="1"/>
</dbReference>
<dbReference type="Pfam" id="PF07963">
    <property type="entry name" value="N_methyl"/>
    <property type="match status" value="1"/>
</dbReference>
<dbReference type="GO" id="GO:0015627">
    <property type="term" value="C:type II protein secretion system complex"/>
    <property type="evidence" value="ECO:0007669"/>
    <property type="project" value="InterPro"/>
</dbReference>
<evidence type="ECO:0000256" key="3">
    <source>
        <dbReference type="ARBA" id="ARBA00022481"/>
    </source>
</evidence>
<dbReference type="NCBIfam" id="TIGR02532">
    <property type="entry name" value="IV_pilin_GFxxxE"/>
    <property type="match status" value="1"/>
</dbReference>
<evidence type="ECO:0000256" key="6">
    <source>
        <dbReference type="ARBA" id="ARBA00022989"/>
    </source>
</evidence>